<dbReference type="InterPro" id="IPR000923">
    <property type="entry name" value="BlueCu_1"/>
</dbReference>
<protein>
    <submittedName>
        <fullName evidence="5">Plastocyanin/azurin family copper-binding protein</fullName>
    </submittedName>
</protein>
<dbReference type="AlphaFoldDB" id="A0ABD6BSF7"/>
<comment type="caution">
    <text evidence="5">The sequence shown here is derived from an EMBL/GenBank/DDBJ whole genome shotgun (WGS) entry which is preliminary data.</text>
</comment>
<feature type="compositionally biased region" description="Low complexity" evidence="3">
    <location>
        <begin position="421"/>
        <end position="435"/>
    </location>
</feature>
<keyword evidence="6" id="KW-1185">Reference proteome</keyword>
<feature type="region of interest" description="Disordered" evidence="3">
    <location>
        <begin position="384"/>
        <end position="445"/>
    </location>
</feature>
<evidence type="ECO:0000259" key="4">
    <source>
        <dbReference type="Pfam" id="PF00127"/>
    </source>
</evidence>
<sequence>MSEVPESSRRRFVQYLGVAGAGLGMSGAMGSAAAQETVQTFKLSGVRSGWEGLEPESIAGTQNPTLEMSEVGGQYKIEWENGDGLTHNLVIINGDGDVLHRSDTVSTEGDSTSIEFTATEEMAEYYCEPHPSAMRGQIVVGDQSGGGGDYNTDYPDIKSDYDFGFVTHADGFVGITPSDIEGQVNPEITMTANQEYDAALVYGAERDDLNLAFVDDNDEAVAATGYVNDHGTESDVTFTATSEISAYIAEDASDTYRGPVTVEEAEGPSREEQIASLEEEADFVLDGITEGWGGLAPSSIEGTTNPTLEVEAGQEYTIGWINADGVPHNIAIWNDSDESLQSTENVTTQNQTQTMTFTASAETTQYVCEVHPTTMIGEINVTGLSTETAEPTEEPTEEPTDEPDDSTEEPTETSGPGFGGLSAIAGLGAAGAAAARRMSGSDDEE</sequence>
<evidence type="ECO:0000313" key="6">
    <source>
        <dbReference type="Proteomes" id="UP001597139"/>
    </source>
</evidence>
<name>A0ABD6BSF7_9EURY</name>
<dbReference type="InterPro" id="IPR008972">
    <property type="entry name" value="Cupredoxin"/>
</dbReference>
<evidence type="ECO:0000313" key="5">
    <source>
        <dbReference type="EMBL" id="MFD1568019.1"/>
    </source>
</evidence>
<evidence type="ECO:0000256" key="3">
    <source>
        <dbReference type="SAM" id="MobiDB-lite"/>
    </source>
</evidence>
<dbReference type="InterPro" id="IPR006311">
    <property type="entry name" value="TAT_signal"/>
</dbReference>
<evidence type="ECO:0000256" key="2">
    <source>
        <dbReference type="ARBA" id="ARBA00023008"/>
    </source>
</evidence>
<accession>A0ABD6BSF7</accession>
<dbReference type="PROSITE" id="PS51318">
    <property type="entry name" value="TAT"/>
    <property type="match status" value="1"/>
</dbReference>
<organism evidence="5 6">
    <name type="scientific">Halolamina litorea</name>
    <dbReference type="NCBI Taxonomy" id="1515593"/>
    <lineage>
        <taxon>Archaea</taxon>
        <taxon>Methanobacteriati</taxon>
        <taxon>Methanobacteriota</taxon>
        <taxon>Stenosarchaea group</taxon>
        <taxon>Halobacteria</taxon>
        <taxon>Halobacteriales</taxon>
        <taxon>Haloferacaceae</taxon>
    </lineage>
</organism>
<reference evidence="5 6" key="1">
    <citation type="journal article" date="2019" name="Int. J. Syst. Evol. Microbiol.">
        <title>The Global Catalogue of Microorganisms (GCM) 10K type strain sequencing project: providing services to taxonomists for standard genome sequencing and annotation.</title>
        <authorList>
            <consortium name="The Broad Institute Genomics Platform"/>
            <consortium name="The Broad Institute Genome Sequencing Center for Infectious Disease"/>
            <person name="Wu L."/>
            <person name="Ma J."/>
        </authorList>
    </citation>
    <scope>NUCLEOTIDE SEQUENCE [LARGE SCALE GENOMIC DNA]</scope>
    <source>
        <strain evidence="5 6">CGMCC 1.12859</strain>
    </source>
</reference>
<dbReference type="RefSeq" id="WP_267646807.1">
    <property type="nucleotide sequence ID" value="NZ_JANHGR010000001.1"/>
</dbReference>
<dbReference type="SUPFAM" id="SSF49503">
    <property type="entry name" value="Cupredoxins"/>
    <property type="match status" value="2"/>
</dbReference>
<keyword evidence="2" id="KW-0186">Copper</keyword>
<proteinExistence type="predicted"/>
<feature type="compositionally biased region" description="Acidic residues" evidence="3">
    <location>
        <begin position="390"/>
        <end position="411"/>
    </location>
</feature>
<dbReference type="Pfam" id="PF00127">
    <property type="entry name" value="Copper-bind"/>
    <property type="match status" value="2"/>
</dbReference>
<dbReference type="EMBL" id="JBHUCZ010000009">
    <property type="protein sequence ID" value="MFD1568019.1"/>
    <property type="molecule type" value="Genomic_DNA"/>
</dbReference>
<dbReference type="GO" id="GO:0046872">
    <property type="term" value="F:metal ion binding"/>
    <property type="evidence" value="ECO:0007669"/>
    <property type="project" value="UniProtKB-KW"/>
</dbReference>
<evidence type="ECO:0000256" key="1">
    <source>
        <dbReference type="ARBA" id="ARBA00022723"/>
    </source>
</evidence>
<gene>
    <name evidence="5" type="ORF">ACFSAU_10985</name>
</gene>
<feature type="domain" description="Blue (type 1) copper" evidence="4">
    <location>
        <begin position="75"/>
        <end position="140"/>
    </location>
</feature>
<dbReference type="Proteomes" id="UP001597139">
    <property type="component" value="Unassembled WGS sequence"/>
</dbReference>
<keyword evidence="1" id="KW-0479">Metal-binding</keyword>
<dbReference type="Gene3D" id="2.60.40.420">
    <property type="entry name" value="Cupredoxins - blue copper proteins"/>
    <property type="match status" value="2"/>
</dbReference>
<feature type="domain" description="Blue (type 1) copper" evidence="4">
    <location>
        <begin position="307"/>
        <end position="381"/>
    </location>
</feature>